<evidence type="ECO:0000313" key="3">
    <source>
        <dbReference type="EMBL" id="MBK1875957.1"/>
    </source>
</evidence>
<feature type="chain" id="PRO_5037044271" description="Fibronectin type-III domain-containing protein" evidence="1">
    <location>
        <begin position="21"/>
        <end position="806"/>
    </location>
</feature>
<sequence length="806" mass="91132">MRAFLVFTILCSFFASFVSARIPLLGDNAPHAPLLDGDFEAVRAYWRSATQSPHWRTKVVEGEGIMGIHQGALYGMDTLGIAESDILDANPDYQIPQAGDVLDWSFGADLQYISDGTISLYLVFGDVERPMAERVELRGSDKVVEHFSGVYVLTEEDAAAGLPFVRAKFYTGNEIKVLLDYVNVSVRVPGREGPVLNAEVRRDEGISLRWSDHLASERSIFRVYRSGGSQYEKIGETGKNGFLDTDPIRGLEYSYVVTRVDDFESGGSNKVFATLFDEVPPLPPANLRAEVLDTEVRLRWEKHSETDVKSYSVHRGDARGRDMREVSRELKNTSFLDFTPTKGIENTYVVFAHDYSGNRSVASKPIKAKVKTVQGASFSDLIRPMPILRRLSSDIWGADGVLPRDPDNGIEDPNWSYWGGRPVEDKDGKFHMLVTRWPANATKGHWEWPHSTVSYVVADKPTGPYKVVEETAYDFADGYGHNPDIILLNDGSYMLYSLIDWEATLFVSDTMGGPWKRLGTMTVNWTEEDELPERAYRFYRNLSGVQLEDGRFLFVTKAGAMMISEGTDPLGPYKVMSKPLQHNPIIPETYRKSNYEDPVIWKDEVQFHMMINAFLDYRAIYLRSPDGINWKFDPGTAYTPGVTEYENGTRTWWYKLERPHVLTDEYGRATHLSVAVIDVPKRDDLARDKHSSKNLIMPLAKHKRIEVLNKSRIDDKTERIDVRLISEPGFDAQRDVDLNTLRFGASEEVNFGRGCKVLTSRKKGKDLIVSFDAEGHGLTEENFASKLLGRTKSGELIIAFAKRVER</sequence>
<protein>
    <recommendedName>
        <fullName evidence="2">Fibronectin type-III domain-containing protein</fullName>
    </recommendedName>
</protein>
<dbReference type="Gene3D" id="2.115.10.20">
    <property type="entry name" value="Glycosyl hydrolase domain, family 43"/>
    <property type="match status" value="1"/>
</dbReference>
<feature type="domain" description="Fibronectin type-III" evidence="2">
    <location>
        <begin position="283"/>
        <end position="375"/>
    </location>
</feature>
<feature type="signal peptide" evidence="1">
    <location>
        <begin position="1"/>
        <end position="20"/>
    </location>
</feature>
<evidence type="ECO:0000259" key="2">
    <source>
        <dbReference type="PROSITE" id="PS50853"/>
    </source>
</evidence>
<dbReference type="Gene3D" id="2.60.40.10">
    <property type="entry name" value="Immunoglobulins"/>
    <property type="match status" value="2"/>
</dbReference>
<dbReference type="InterPro" id="IPR013783">
    <property type="entry name" value="Ig-like_fold"/>
</dbReference>
<name>A0A934RSA9_9BACT</name>
<organism evidence="3 4">
    <name type="scientific">Pelagicoccus mobilis</name>
    <dbReference type="NCBI Taxonomy" id="415221"/>
    <lineage>
        <taxon>Bacteria</taxon>
        <taxon>Pseudomonadati</taxon>
        <taxon>Verrucomicrobiota</taxon>
        <taxon>Opitutia</taxon>
        <taxon>Puniceicoccales</taxon>
        <taxon>Pelagicoccaceae</taxon>
        <taxon>Pelagicoccus</taxon>
    </lineage>
</organism>
<gene>
    <name evidence="3" type="ORF">JIN87_03695</name>
</gene>
<dbReference type="InterPro" id="IPR036116">
    <property type="entry name" value="FN3_sf"/>
</dbReference>
<reference evidence="3" key="1">
    <citation type="submission" date="2021-01" db="EMBL/GenBank/DDBJ databases">
        <title>Modified the classification status of verrucomicrobia.</title>
        <authorList>
            <person name="Feng X."/>
        </authorList>
    </citation>
    <scope>NUCLEOTIDE SEQUENCE</scope>
    <source>
        <strain evidence="3">KCTC 13126</strain>
    </source>
</reference>
<dbReference type="RefSeq" id="WP_200354173.1">
    <property type="nucleotide sequence ID" value="NZ_JAENIL010000005.1"/>
</dbReference>
<dbReference type="CDD" id="cd08994">
    <property type="entry name" value="GH43_62_32_68_117_130-like"/>
    <property type="match status" value="1"/>
</dbReference>
<dbReference type="EMBL" id="JAENIL010000005">
    <property type="protein sequence ID" value="MBK1875957.1"/>
    <property type="molecule type" value="Genomic_DNA"/>
</dbReference>
<proteinExistence type="predicted"/>
<keyword evidence="1" id="KW-0732">Signal</keyword>
<dbReference type="InterPro" id="IPR003961">
    <property type="entry name" value="FN3_dom"/>
</dbReference>
<dbReference type="AlphaFoldDB" id="A0A934RSA9"/>
<evidence type="ECO:0000256" key="1">
    <source>
        <dbReference type="SAM" id="SignalP"/>
    </source>
</evidence>
<evidence type="ECO:0000313" key="4">
    <source>
        <dbReference type="Proteomes" id="UP000617628"/>
    </source>
</evidence>
<dbReference type="SUPFAM" id="SSF49265">
    <property type="entry name" value="Fibronectin type III"/>
    <property type="match status" value="1"/>
</dbReference>
<keyword evidence="4" id="KW-1185">Reference proteome</keyword>
<accession>A0A934RSA9</accession>
<dbReference type="SUPFAM" id="SSF75005">
    <property type="entry name" value="Arabinanase/levansucrase/invertase"/>
    <property type="match status" value="1"/>
</dbReference>
<dbReference type="Proteomes" id="UP000617628">
    <property type="component" value="Unassembled WGS sequence"/>
</dbReference>
<dbReference type="PROSITE" id="PS50853">
    <property type="entry name" value="FN3"/>
    <property type="match status" value="1"/>
</dbReference>
<comment type="caution">
    <text evidence="3">The sequence shown here is derived from an EMBL/GenBank/DDBJ whole genome shotgun (WGS) entry which is preliminary data.</text>
</comment>
<dbReference type="InterPro" id="IPR023296">
    <property type="entry name" value="Glyco_hydro_beta-prop_sf"/>
</dbReference>